<evidence type="ECO:0000256" key="3">
    <source>
        <dbReference type="ARBA" id="ARBA00022741"/>
    </source>
</evidence>
<protein>
    <submittedName>
        <fullName evidence="8">Serine/threonine-protein kinase 17A-like</fullName>
    </submittedName>
</protein>
<dbReference type="Pfam" id="PF00069">
    <property type="entry name" value="Pkinase"/>
    <property type="match status" value="1"/>
</dbReference>
<sequence>LHEVFETSSHITLIFDFLAGGDLKSVFEKIGCVSEIDARTIIAQVLQSVSTLHSQNLVHMDIKSDNILLSKPDSFDNIKLCDFGLAKYLESGEEVRTAQGTLDYVPPEVLKHEPITKKSDVWSIGVLTYYLVSGYTPFTAKADLETMANIKNGILKFEEESFRSISVECIDFIKSMLVVDPELRPTVDELLQHAWLSTDI</sequence>
<evidence type="ECO:0000259" key="6">
    <source>
        <dbReference type="PROSITE" id="PS50011"/>
    </source>
</evidence>
<evidence type="ECO:0000256" key="1">
    <source>
        <dbReference type="ARBA" id="ARBA00022527"/>
    </source>
</evidence>
<feature type="domain" description="Protein kinase" evidence="6">
    <location>
        <begin position="1"/>
        <end position="196"/>
    </location>
</feature>
<keyword evidence="4" id="KW-0418">Kinase</keyword>
<dbReference type="PANTHER" id="PTHR24342:SF12">
    <property type="entry name" value="DEATH-ASSOCIATED PROTEIN KINASE RELATED"/>
    <property type="match status" value="1"/>
</dbReference>
<keyword evidence="3" id="KW-0547">Nucleotide-binding</keyword>
<name>A0ABM1ME25_NICVS</name>
<dbReference type="InterPro" id="IPR011009">
    <property type="entry name" value="Kinase-like_dom_sf"/>
</dbReference>
<dbReference type="RefSeq" id="XP_017772825.1">
    <property type="nucleotide sequence ID" value="XM_017917336.1"/>
</dbReference>
<organism evidence="7 8">
    <name type="scientific">Nicrophorus vespilloides</name>
    <name type="common">Boreal carrion beetle</name>
    <dbReference type="NCBI Taxonomy" id="110193"/>
    <lineage>
        <taxon>Eukaryota</taxon>
        <taxon>Metazoa</taxon>
        <taxon>Ecdysozoa</taxon>
        <taxon>Arthropoda</taxon>
        <taxon>Hexapoda</taxon>
        <taxon>Insecta</taxon>
        <taxon>Pterygota</taxon>
        <taxon>Neoptera</taxon>
        <taxon>Endopterygota</taxon>
        <taxon>Coleoptera</taxon>
        <taxon>Polyphaga</taxon>
        <taxon>Staphyliniformia</taxon>
        <taxon>Silphidae</taxon>
        <taxon>Nicrophorinae</taxon>
        <taxon>Nicrophorus</taxon>
    </lineage>
</organism>
<dbReference type="Proteomes" id="UP000695000">
    <property type="component" value="Unplaced"/>
</dbReference>
<evidence type="ECO:0000256" key="2">
    <source>
        <dbReference type="ARBA" id="ARBA00022679"/>
    </source>
</evidence>
<dbReference type="SUPFAM" id="SSF56112">
    <property type="entry name" value="Protein kinase-like (PK-like)"/>
    <property type="match status" value="1"/>
</dbReference>
<evidence type="ECO:0000313" key="8">
    <source>
        <dbReference type="RefSeq" id="XP_017772825.1"/>
    </source>
</evidence>
<keyword evidence="7" id="KW-1185">Reference proteome</keyword>
<gene>
    <name evidence="8" type="primary">LOC108559945</name>
</gene>
<proteinExistence type="predicted"/>
<dbReference type="GeneID" id="108559945"/>
<dbReference type="Gene3D" id="1.10.510.10">
    <property type="entry name" value="Transferase(Phosphotransferase) domain 1"/>
    <property type="match status" value="1"/>
</dbReference>
<evidence type="ECO:0000256" key="5">
    <source>
        <dbReference type="ARBA" id="ARBA00022840"/>
    </source>
</evidence>
<reference evidence="8" key="1">
    <citation type="submission" date="2025-08" db="UniProtKB">
        <authorList>
            <consortium name="RefSeq"/>
        </authorList>
    </citation>
    <scope>IDENTIFICATION</scope>
    <source>
        <tissue evidence="8">Whole Larva</tissue>
    </source>
</reference>
<evidence type="ECO:0000256" key="4">
    <source>
        <dbReference type="ARBA" id="ARBA00022777"/>
    </source>
</evidence>
<feature type="non-terminal residue" evidence="8">
    <location>
        <position position="1"/>
    </location>
</feature>
<dbReference type="PROSITE" id="PS00108">
    <property type="entry name" value="PROTEIN_KINASE_ST"/>
    <property type="match status" value="1"/>
</dbReference>
<dbReference type="InterPro" id="IPR000719">
    <property type="entry name" value="Prot_kinase_dom"/>
</dbReference>
<dbReference type="InterPro" id="IPR008271">
    <property type="entry name" value="Ser/Thr_kinase_AS"/>
</dbReference>
<evidence type="ECO:0000313" key="7">
    <source>
        <dbReference type="Proteomes" id="UP000695000"/>
    </source>
</evidence>
<keyword evidence="5" id="KW-0067">ATP-binding</keyword>
<dbReference type="PROSITE" id="PS50011">
    <property type="entry name" value="PROTEIN_KINASE_DOM"/>
    <property type="match status" value="1"/>
</dbReference>
<dbReference type="SMART" id="SM00220">
    <property type="entry name" value="S_TKc"/>
    <property type="match status" value="1"/>
</dbReference>
<dbReference type="PANTHER" id="PTHR24342">
    <property type="entry name" value="SERINE/THREONINE-PROTEIN KINASE 17"/>
    <property type="match status" value="1"/>
</dbReference>
<accession>A0ABM1ME25</accession>
<keyword evidence="1" id="KW-0723">Serine/threonine-protein kinase</keyword>
<keyword evidence="2" id="KW-0808">Transferase</keyword>